<keyword evidence="2" id="KW-1185">Reference proteome</keyword>
<reference evidence="2" key="1">
    <citation type="journal article" date="2014" name="Science">
        <title>The coffee genome provides insight into the convergent evolution of caffeine biosynthesis.</title>
        <authorList>
            <person name="Denoeud F."/>
            <person name="Carretero-Paulet L."/>
            <person name="Dereeper A."/>
            <person name="Droc G."/>
            <person name="Guyot R."/>
            <person name="Pietrella M."/>
            <person name="Zheng C."/>
            <person name="Alberti A."/>
            <person name="Anthony F."/>
            <person name="Aprea G."/>
            <person name="Aury J.M."/>
            <person name="Bento P."/>
            <person name="Bernard M."/>
            <person name="Bocs S."/>
            <person name="Campa C."/>
            <person name="Cenci A."/>
            <person name="Combes M.C."/>
            <person name="Crouzillat D."/>
            <person name="Da Silva C."/>
            <person name="Daddiego L."/>
            <person name="De Bellis F."/>
            <person name="Dussert S."/>
            <person name="Garsmeur O."/>
            <person name="Gayraud T."/>
            <person name="Guignon V."/>
            <person name="Jahn K."/>
            <person name="Jamilloux V."/>
            <person name="Joet T."/>
            <person name="Labadie K."/>
            <person name="Lan T."/>
            <person name="Leclercq J."/>
            <person name="Lepelley M."/>
            <person name="Leroy T."/>
            <person name="Li L.T."/>
            <person name="Librado P."/>
            <person name="Lopez L."/>
            <person name="Munoz A."/>
            <person name="Noel B."/>
            <person name="Pallavicini A."/>
            <person name="Perrotta G."/>
            <person name="Poncet V."/>
            <person name="Pot D."/>
            <person name="Priyono X."/>
            <person name="Rigoreau M."/>
            <person name="Rouard M."/>
            <person name="Rozas J."/>
            <person name="Tranchant-Dubreuil C."/>
            <person name="VanBuren R."/>
            <person name="Zhang Q."/>
            <person name="Andrade A.C."/>
            <person name="Argout X."/>
            <person name="Bertrand B."/>
            <person name="de Kochko A."/>
            <person name="Graziosi G."/>
            <person name="Henry R.J."/>
            <person name="Jayarama X."/>
            <person name="Ming R."/>
            <person name="Nagai C."/>
            <person name="Rounsley S."/>
            <person name="Sankoff D."/>
            <person name="Giuliano G."/>
            <person name="Albert V.A."/>
            <person name="Wincker P."/>
            <person name="Lashermes P."/>
        </authorList>
    </citation>
    <scope>NUCLEOTIDE SEQUENCE [LARGE SCALE GENOMIC DNA]</scope>
    <source>
        <strain evidence="2">cv. DH200-94</strain>
    </source>
</reference>
<organism evidence="1 2">
    <name type="scientific">Coffea canephora</name>
    <name type="common">Robusta coffee</name>
    <dbReference type="NCBI Taxonomy" id="49390"/>
    <lineage>
        <taxon>Eukaryota</taxon>
        <taxon>Viridiplantae</taxon>
        <taxon>Streptophyta</taxon>
        <taxon>Embryophyta</taxon>
        <taxon>Tracheophyta</taxon>
        <taxon>Spermatophyta</taxon>
        <taxon>Magnoliopsida</taxon>
        <taxon>eudicotyledons</taxon>
        <taxon>Gunneridae</taxon>
        <taxon>Pentapetalae</taxon>
        <taxon>asterids</taxon>
        <taxon>lamiids</taxon>
        <taxon>Gentianales</taxon>
        <taxon>Rubiaceae</taxon>
        <taxon>Ixoroideae</taxon>
        <taxon>Gardenieae complex</taxon>
        <taxon>Bertiereae - Coffeeae clade</taxon>
        <taxon>Coffeeae</taxon>
        <taxon>Coffea</taxon>
    </lineage>
</organism>
<name>A0A068V2T4_COFCA</name>
<evidence type="ECO:0000313" key="1">
    <source>
        <dbReference type="EMBL" id="CDP14971.1"/>
    </source>
</evidence>
<dbReference type="EMBL" id="HG739177">
    <property type="protein sequence ID" value="CDP14971.1"/>
    <property type="molecule type" value="Genomic_DNA"/>
</dbReference>
<evidence type="ECO:0000313" key="2">
    <source>
        <dbReference type="Proteomes" id="UP000295252"/>
    </source>
</evidence>
<dbReference type="AlphaFoldDB" id="A0A068V2T4"/>
<protein>
    <submittedName>
        <fullName evidence="1">Uncharacterized protein</fullName>
    </submittedName>
</protein>
<dbReference type="InParanoid" id="A0A068V2T4"/>
<dbReference type="Gramene" id="CDP14971">
    <property type="protein sequence ID" value="CDP14971"/>
    <property type="gene ID" value="GSCOC_T00042489001"/>
</dbReference>
<gene>
    <name evidence="1" type="ORF">GSCOC_T00042489001</name>
</gene>
<dbReference type="Proteomes" id="UP000295252">
    <property type="component" value="Chromosome X"/>
</dbReference>
<proteinExistence type="predicted"/>
<accession>A0A068V2T4</accession>
<sequence length="44" mass="5483">MNQTVRNLEIMLFIQVWILLQFKVLFENYHHNRFSYLSFFSCIV</sequence>